<dbReference type="eggNOG" id="COG2273">
    <property type="taxonomic scope" value="Bacteria"/>
</dbReference>
<dbReference type="GO" id="GO:0005975">
    <property type="term" value="P:carbohydrate metabolic process"/>
    <property type="evidence" value="ECO:0007669"/>
    <property type="project" value="InterPro"/>
</dbReference>
<dbReference type="EMBL" id="CP002546">
    <property type="protein sequence ID" value="ADY60629.1"/>
    <property type="molecule type" value="Genomic_DNA"/>
</dbReference>
<comment type="similarity">
    <text evidence="1">Belongs to the glycosyl hydrolase 16 family.</text>
</comment>
<accession>F0SH88</accession>
<gene>
    <name evidence="3" type="ordered locus">Plabr_3032</name>
</gene>
<sequence length="389" mass="43213">MTRNRLHSGPSRRAFLLAAGAGAITAASNLSGMPRSLQPPGQLPVGARLAFEEDWSDGTLAPDRWYVLRKKWGAGNHGVIPENVRIETDTVAGRRQHVLVCEAHGDQYDGPIIGIWGKKRRVGGVVVSKPFFASGRFEVVMKIGSPTPSAGTPEDQGPPRGCVPAIWTYGYRWVEADPQNKDQFQSAFPLYNPHMPAYGSAANEYWSEIDFPEFGKDGNFDQALYNTFCQTRHDPNLFDASVATDGRYHTFTTEWRTELQPFEGITDQQVVEHLGYCWVHDKTIPFADYLGNPLKRLGKDSYAVYRGNSVSHWIDGKPVGTHTKYVPVMAGQLNLGVWLPKWAGPAPWKTAQVTFASVKVWQYDDSGDVRGVLTEDISNNFAPDGTELR</sequence>
<dbReference type="CDD" id="cd00413">
    <property type="entry name" value="Glyco_hydrolase_16"/>
    <property type="match status" value="1"/>
</dbReference>
<feature type="domain" description="GH16" evidence="2">
    <location>
        <begin position="28"/>
        <end position="366"/>
    </location>
</feature>
<dbReference type="STRING" id="756272.Plabr_3032"/>
<dbReference type="SUPFAM" id="SSF49899">
    <property type="entry name" value="Concanavalin A-like lectins/glucanases"/>
    <property type="match status" value="1"/>
</dbReference>
<dbReference type="Gene3D" id="2.60.120.200">
    <property type="match status" value="2"/>
</dbReference>
<dbReference type="AlphaFoldDB" id="F0SH88"/>
<evidence type="ECO:0000259" key="2">
    <source>
        <dbReference type="PROSITE" id="PS51762"/>
    </source>
</evidence>
<name>F0SH88_RUBBR</name>
<dbReference type="InterPro" id="IPR013320">
    <property type="entry name" value="ConA-like_dom_sf"/>
</dbReference>
<proteinExistence type="inferred from homology"/>
<dbReference type="PROSITE" id="PS51318">
    <property type="entry name" value="TAT"/>
    <property type="match status" value="1"/>
</dbReference>
<dbReference type="KEGG" id="pbs:Plabr_3032"/>
<dbReference type="Proteomes" id="UP000006860">
    <property type="component" value="Chromosome"/>
</dbReference>
<protein>
    <recommendedName>
        <fullName evidence="2">GH16 domain-containing protein</fullName>
    </recommendedName>
</protein>
<evidence type="ECO:0000256" key="1">
    <source>
        <dbReference type="ARBA" id="ARBA00006865"/>
    </source>
</evidence>
<evidence type="ECO:0000313" key="4">
    <source>
        <dbReference type="Proteomes" id="UP000006860"/>
    </source>
</evidence>
<reference evidence="4" key="1">
    <citation type="submission" date="2011-02" db="EMBL/GenBank/DDBJ databases">
        <title>The complete genome of Planctomyces brasiliensis DSM 5305.</title>
        <authorList>
            <person name="Lucas S."/>
            <person name="Copeland A."/>
            <person name="Lapidus A."/>
            <person name="Bruce D."/>
            <person name="Goodwin L."/>
            <person name="Pitluck S."/>
            <person name="Kyrpides N."/>
            <person name="Mavromatis K."/>
            <person name="Pagani I."/>
            <person name="Ivanova N."/>
            <person name="Ovchinnikova G."/>
            <person name="Lu M."/>
            <person name="Detter J.C."/>
            <person name="Han C."/>
            <person name="Land M."/>
            <person name="Hauser L."/>
            <person name="Markowitz V."/>
            <person name="Cheng J.-F."/>
            <person name="Hugenholtz P."/>
            <person name="Woyke T."/>
            <person name="Wu D."/>
            <person name="Tindall B."/>
            <person name="Pomrenke H.G."/>
            <person name="Brambilla E."/>
            <person name="Klenk H.-P."/>
            <person name="Eisen J.A."/>
        </authorList>
    </citation>
    <scope>NUCLEOTIDE SEQUENCE [LARGE SCALE GENOMIC DNA]</scope>
    <source>
        <strain evidence="4">ATCC 49424 / DSM 5305 / JCM 21570 / NBRC 103401 / IFAM 1448</strain>
    </source>
</reference>
<dbReference type="InterPro" id="IPR006311">
    <property type="entry name" value="TAT_signal"/>
</dbReference>
<keyword evidence="4" id="KW-1185">Reference proteome</keyword>
<dbReference type="InterPro" id="IPR000757">
    <property type="entry name" value="Beta-glucanase-like"/>
</dbReference>
<organism evidence="3 4">
    <name type="scientific">Rubinisphaera brasiliensis (strain ATCC 49424 / DSM 5305 / JCM 21570 / IAM 15109 / NBRC 103401 / IFAM 1448)</name>
    <name type="common">Planctomyces brasiliensis</name>
    <dbReference type="NCBI Taxonomy" id="756272"/>
    <lineage>
        <taxon>Bacteria</taxon>
        <taxon>Pseudomonadati</taxon>
        <taxon>Planctomycetota</taxon>
        <taxon>Planctomycetia</taxon>
        <taxon>Planctomycetales</taxon>
        <taxon>Planctomycetaceae</taxon>
        <taxon>Rubinisphaera</taxon>
    </lineage>
</organism>
<dbReference type="GO" id="GO:0004553">
    <property type="term" value="F:hydrolase activity, hydrolyzing O-glycosyl compounds"/>
    <property type="evidence" value="ECO:0007669"/>
    <property type="project" value="InterPro"/>
</dbReference>
<dbReference type="PROSITE" id="PS51762">
    <property type="entry name" value="GH16_2"/>
    <property type="match status" value="1"/>
</dbReference>
<dbReference type="HOGENOM" id="CLU_753697_0_0_0"/>
<evidence type="ECO:0000313" key="3">
    <source>
        <dbReference type="EMBL" id="ADY60629.1"/>
    </source>
</evidence>